<proteinExistence type="predicted"/>
<evidence type="ECO:0000313" key="2">
    <source>
        <dbReference type="Proteomes" id="UP000179642"/>
    </source>
</evidence>
<dbReference type="AlphaFoldDB" id="A0A1S2PE09"/>
<protein>
    <submittedName>
        <fullName evidence="1">Uncharacterized protein</fullName>
    </submittedName>
</protein>
<dbReference type="Proteomes" id="UP000179642">
    <property type="component" value="Unassembled WGS sequence"/>
</dbReference>
<reference evidence="1 2" key="1">
    <citation type="submission" date="2016-10" db="EMBL/GenBank/DDBJ databases">
        <title>Genome sequence of Streptomyces sp. MUSC 1.</title>
        <authorList>
            <person name="Lee L.-H."/>
            <person name="Ser H.-L."/>
            <person name="Law J.W.-F."/>
        </authorList>
    </citation>
    <scope>NUCLEOTIDE SEQUENCE [LARGE SCALE GENOMIC DNA]</scope>
    <source>
        <strain evidence="1 2">MUSC 1</strain>
    </source>
</reference>
<keyword evidence="2" id="KW-1185">Reference proteome</keyword>
<dbReference type="RefSeq" id="WP_071385778.1">
    <property type="nucleotide sequence ID" value="NZ_MLYO01000082.1"/>
</dbReference>
<gene>
    <name evidence="1" type="ORF">BIV23_39220</name>
</gene>
<dbReference type="Gene3D" id="3.20.20.140">
    <property type="entry name" value="Metal-dependent hydrolases"/>
    <property type="match status" value="1"/>
</dbReference>
<dbReference type="EMBL" id="MLYO01000082">
    <property type="protein sequence ID" value="OIJ91836.1"/>
    <property type="molecule type" value="Genomic_DNA"/>
</dbReference>
<name>A0A1S2PE09_9ACTN</name>
<comment type="caution">
    <text evidence="1">The sequence shown here is derived from an EMBL/GenBank/DDBJ whole genome shotgun (WGS) entry which is preliminary data.</text>
</comment>
<evidence type="ECO:0000313" key="1">
    <source>
        <dbReference type="EMBL" id="OIJ91836.1"/>
    </source>
</evidence>
<sequence length="168" mass="18006">MTEDCGLAGPEQRARAVALGIPVTMLQPLLHDTAQVEEGFWRPGRAARLFPVCGWIGPGAQVGTGSDFPVGQFGTVRSVWGMTTRQIVIGVKGPERVHDTFLARGIPTVFGEYGVLGYDFGPSGGVERGEMLYCFEAFGAAARTRGVATFLWDNDSCGLRQGGPRRTT</sequence>
<organism evidence="1 2">
    <name type="scientific">Streptomyces monashensis</name>
    <dbReference type="NCBI Taxonomy" id="1678012"/>
    <lineage>
        <taxon>Bacteria</taxon>
        <taxon>Bacillati</taxon>
        <taxon>Actinomycetota</taxon>
        <taxon>Actinomycetes</taxon>
        <taxon>Kitasatosporales</taxon>
        <taxon>Streptomycetaceae</taxon>
        <taxon>Streptomyces</taxon>
    </lineage>
</organism>
<accession>A0A1S2PE09</accession>